<protein>
    <recommendedName>
        <fullName evidence="10">Molybdenum transport system permease</fullName>
    </recommendedName>
</protein>
<dbReference type="NCBIfam" id="TIGR02141">
    <property type="entry name" value="modB_ABC"/>
    <property type="match status" value="1"/>
</dbReference>
<evidence type="ECO:0000256" key="8">
    <source>
        <dbReference type="ARBA" id="ARBA00023136"/>
    </source>
</evidence>
<evidence type="ECO:0000256" key="5">
    <source>
        <dbReference type="ARBA" id="ARBA00022505"/>
    </source>
</evidence>
<evidence type="ECO:0000256" key="4">
    <source>
        <dbReference type="ARBA" id="ARBA00022475"/>
    </source>
</evidence>
<dbReference type="RefSeq" id="WP_308787604.1">
    <property type="nucleotide sequence ID" value="NZ_JAUSWB010000005.1"/>
</dbReference>
<dbReference type="PROSITE" id="PS50928">
    <property type="entry name" value="ABC_TM1"/>
    <property type="match status" value="1"/>
</dbReference>
<comment type="similarity">
    <text evidence="2 10">Belongs to the binding-protein-dependent transport system permease family. CysTW subfamily.</text>
</comment>
<keyword evidence="6 9" id="KW-0812">Transmembrane</keyword>
<accession>A0ABU0GW18</accession>
<sequence>MMPYDLSPLWLSLRVAVISTFFVFLVSLALARLMNRRDFFGKSFVEALILLPLVLPPTVIGFGLIVLFGVNGPLGILLEQWFGFRVVFTWIGAAIASFVVSLPLMYQSVLAAYEKVDPRWENVARTMGVSEWRIFRTITFPLAWSGILAGLILAFARGIGEFGATLMIAGYIPGVTETVPLAIYFAYEAGDMEKALFWVVIISSLGVAAITWVNYWRKKTAIRIGRE</sequence>
<evidence type="ECO:0000256" key="9">
    <source>
        <dbReference type="RuleBase" id="RU363032"/>
    </source>
</evidence>
<dbReference type="PANTHER" id="PTHR30183">
    <property type="entry name" value="MOLYBDENUM TRANSPORT SYSTEM PERMEASE PROTEIN MODB"/>
    <property type="match status" value="1"/>
</dbReference>
<dbReference type="EMBL" id="JAUSWB010000005">
    <property type="protein sequence ID" value="MDQ0429537.1"/>
    <property type="molecule type" value="Genomic_DNA"/>
</dbReference>
<feature type="transmembrane region" description="Helical" evidence="9">
    <location>
        <begin position="134"/>
        <end position="156"/>
    </location>
</feature>
<organism evidence="12 13">
    <name type="scientific">Planomicrobium stackebrandtii</name>
    <dbReference type="NCBI Taxonomy" id="253160"/>
    <lineage>
        <taxon>Bacteria</taxon>
        <taxon>Bacillati</taxon>
        <taxon>Bacillota</taxon>
        <taxon>Bacilli</taxon>
        <taxon>Bacillales</taxon>
        <taxon>Caryophanaceae</taxon>
        <taxon>Planomicrobium</taxon>
    </lineage>
</organism>
<feature type="transmembrane region" description="Helical" evidence="9">
    <location>
        <begin position="195"/>
        <end position="216"/>
    </location>
</feature>
<dbReference type="InterPro" id="IPR000515">
    <property type="entry name" value="MetI-like"/>
</dbReference>
<comment type="caution">
    <text evidence="12">The sequence shown here is derived from an EMBL/GenBank/DDBJ whole genome shotgun (WGS) entry which is preliminary data.</text>
</comment>
<dbReference type="Gene3D" id="1.10.3720.10">
    <property type="entry name" value="MetI-like"/>
    <property type="match status" value="1"/>
</dbReference>
<keyword evidence="13" id="KW-1185">Reference proteome</keyword>
<gene>
    <name evidence="12" type="ORF">QOZ98_002365</name>
</gene>
<evidence type="ECO:0000313" key="13">
    <source>
        <dbReference type="Proteomes" id="UP001241988"/>
    </source>
</evidence>
<keyword evidence="7 9" id="KW-1133">Transmembrane helix</keyword>
<feature type="domain" description="ABC transmembrane type-1" evidence="11">
    <location>
        <begin position="9"/>
        <end position="211"/>
    </location>
</feature>
<evidence type="ECO:0000256" key="10">
    <source>
        <dbReference type="RuleBase" id="RU365097"/>
    </source>
</evidence>
<keyword evidence="5 10" id="KW-0500">Molybdenum</keyword>
<evidence type="ECO:0000256" key="3">
    <source>
        <dbReference type="ARBA" id="ARBA00022448"/>
    </source>
</evidence>
<keyword evidence="4 10" id="KW-1003">Cell membrane</keyword>
<evidence type="ECO:0000256" key="6">
    <source>
        <dbReference type="ARBA" id="ARBA00022692"/>
    </source>
</evidence>
<name>A0ABU0GW18_9BACL</name>
<keyword evidence="3 9" id="KW-0813">Transport</keyword>
<dbReference type="InterPro" id="IPR011867">
    <property type="entry name" value="ModB_ABC"/>
</dbReference>
<dbReference type="CDD" id="cd06261">
    <property type="entry name" value="TM_PBP2"/>
    <property type="match status" value="1"/>
</dbReference>
<reference evidence="12 13" key="1">
    <citation type="submission" date="2023-07" db="EMBL/GenBank/DDBJ databases">
        <title>Genomic Encyclopedia of Type Strains, Phase IV (KMG-IV): sequencing the most valuable type-strain genomes for metagenomic binning, comparative biology and taxonomic classification.</title>
        <authorList>
            <person name="Goeker M."/>
        </authorList>
    </citation>
    <scope>NUCLEOTIDE SEQUENCE [LARGE SCALE GENOMIC DNA]</scope>
    <source>
        <strain evidence="12 13">DSM 16419</strain>
    </source>
</reference>
<dbReference type="SUPFAM" id="SSF161098">
    <property type="entry name" value="MetI-like"/>
    <property type="match status" value="1"/>
</dbReference>
<dbReference type="InterPro" id="IPR035906">
    <property type="entry name" value="MetI-like_sf"/>
</dbReference>
<comment type="subcellular location">
    <subcellularLocation>
        <location evidence="1 9">Cell membrane</location>
        <topology evidence="1 9">Multi-pass membrane protein</topology>
    </subcellularLocation>
</comment>
<proteinExistence type="inferred from homology"/>
<feature type="transmembrane region" description="Helical" evidence="9">
    <location>
        <begin position="43"/>
        <end position="70"/>
    </location>
</feature>
<feature type="transmembrane region" description="Helical" evidence="9">
    <location>
        <begin position="90"/>
        <end position="113"/>
    </location>
</feature>
<evidence type="ECO:0000256" key="1">
    <source>
        <dbReference type="ARBA" id="ARBA00004651"/>
    </source>
</evidence>
<dbReference type="Pfam" id="PF00528">
    <property type="entry name" value="BPD_transp_1"/>
    <property type="match status" value="1"/>
</dbReference>
<evidence type="ECO:0000256" key="2">
    <source>
        <dbReference type="ARBA" id="ARBA00007069"/>
    </source>
</evidence>
<dbReference type="PANTHER" id="PTHR30183:SF3">
    <property type="entry name" value="MOLYBDENUM TRANSPORT SYSTEM PERMEASE PROTEIN MODB"/>
    <property type="match status" value="1"/>
</dbReference>
<dbReference type="Proteomes" id="UP001241988">
    <property type="component" value="Unassembled WGS sequence"/>
</dbReference>
<evidence type="ECO:0000259" key="11">
    <source>
        <dbReference type="PROSITE" id="PS50928"/>
    </source>
</evidence>
<keyword evidence="8 9" id="KW-0472">Membrane</keyword>
<comment type="function">
    <text evidence="10">Part of the binding-protein-dependent transport system for molybdenum; probably responsible for the translocation of the substrate across the membrane.</text>
</comment>
<evidence type="ECO:0000256" key="7">
    <source>
        <dbReference type="ARBA" id="ARBA00022989"/>
    </source>
</evidence>
<feature type="transmembrane region" description="Helical" evidence="9">
    <location>
        <begin position="12"/>
        <end position="31"/>
    </location>
</feature>
<evidence type="ECO:0000313" key="12">
    <source>
        <dbReference type="EMBL" id="MDQ0429537.1"/>
    </source>
</evidence>